<dbReference type="InterPro" id="IPR051461">
    <property type="entry name" value="UPF0750_membrane"/>
</dbReference>
<dbReference type="OrthoDB" id="3180973at2"/>
<keyword evidence="3 6" id="KW-0812">Transmembrane</keyword>
<dbReference type="AlphaFoldDB" id="A0A371IYW3"/>
<evidence type="ECO:0000256" key="2">
    <source>
        <dbReference type="ARBA" id="ARBA00022475"/>
    </source>
</evidence>
<evidence type="ECO:0000256" key="6">
    <source>
        <dbReference type="SAM" id="Phobius"/>
    </source>
</evidence>
<organism evidence="8 9">
    <name type="scientific">Romboutsia weinsteinii</name>
    <dbReference type="NCBI Taxonomy" id="2020949"/>
    <lineage>
        <taxon>Bacteria</taxon>
        <taxon>Bacillati</taxon>
        <taxon>Bacillota</taxon>
        <taxon>Clostridia</taxon>
        <taxon>Peptostreptococcales</taxon>
        <taxon>Peptostreptococcaceae</taxon>
        <taxon>Romboutsia</taxon>
    </lineage>
</organism>
<keyword evidence="2" id="KW-1003">Cell membrane</keyword>
<reference evidence="8 9" key="1">
    <citation type="journal article" date="2017" name="Genome Announc.">
        <title>Draft Genome Sequence of Romboutsia weinsteinii sp. nov. Strain CCRI-19649(T) Isolated from Surface Water.</title>
        <authorList>
            <person name="Maheux A.F."/>
            <person name="Boudreau D.K."/>
            <person name="Berube E."/>
            <person name="Boissinot M."/>
            <person name="Cantin P."/>
            <person name="Raymond F."/>
            <person name="Corbeil J."/>
            <person name="Omar R.F."/>
            <person name="Bergeron M.G."/>
        </authorList>
    </citation>
    <scope>NUCLEOTIDE SEQUENCE [LARGE SCALE GENOMIC DNA]</scope>
    <source>
        <strain evidence="8 9">CCRI-19649</strain>
    </source>
</reference>
<evidence type="ECO:0000256" key="5">
    <source>
        <dbReference type="ARBA" id="ARBA00023136"/>
    </source>
</evidence>
<evidence type="ECO:0000313" key="9">
    <source>
        <dbReference type="Proteomes" id="UP000215694"/>
    </source>
</evidence>
<dbReference type="Pfam" id="PF10035">
    <property type="entry name" value="DUF2179"/>
    <property type="match status" value="1"/>
</dbReference>
<comment type="subcellular location">
    <subcellularLocation>
        <location evidence="1">Cell membrane</location>
        <topology evidence="1">Multi-pass membrane protein</topology>
    </subcellularLocation>
</comment>
<dbReference type="Gene3D" id="3.30.70.120">
    <property type="match status" value="1"/>
</dbReference>
<sequence>MTNKTFSIEDNKLLQYGVMAFGIILCAVGINGFLTPANLLSGGLAGICVILNNLFGINQGIASFLMNIPIFLLSNKYFDKRFLIVSFINMFLFSIALGATQDLYRYVNINDTMLQAIYGGLLNGAGMGLIFKAKASAGGLDIIAAVFKTKFGISMKDTFLFVNFFIVCAGGFLFGPKLVMYTLISMYITSVAMELTKDSFDKKKSILLISEKNEEIAQEIMKEMKSGVTFLDAEGAYTHAKKKIIYCIVSSGDMAKLKDLVYRIDHNAFISVNNVEEVRGAGFKEKFL</sequence>
<keyword evidence="5 6" id="KW-0472">Membrane</keyword>
<dbReference type="InterPro" id="IPR003740">
    <property type="entry name" value="YitT"/>
</dbReference>
<keyword evidence="4 6" id="KW-1133">Transmembrane helix</keyword>
<dbReference type="InterPro" id="IPR015867">
    <property type="entry name" value="N-reg_PII/ATP_PRibTrfase_C"/>
</dbReference>
<keyword evidence="9" id="KW-1185">Reference proteome</keyword>
<protein>
    <submittedName>
        <fullName evidence="8">YitT family protein</fullName>
    </submittedName>
</protein>
<feature type="domain" description="DUF2179" evidence="7">
    <location>
        <begin position="227"/>
        <end position="280"/>
    </location>
</feature>
<comment type="caution">
    <text evidence="8">The sequence shown here is derived from an EMBL/GenBank/DDBJ whole genome shotgun (WGS) entry which is preliminary data.</text>
</comment>
<dbReference type="PANTHER" id="PTHR33545">
    <property type="entry name" value="UPF0750 MEMBRANE PROTEIN YITT-RELATED"/>
    <property type="match status" value="1"/>
</dbReference>
<evidence type="ECO:0000256" key="4">
    <source>
        <dbReference type="ARBA" id="ARBA00022989"/>
    </source>
</evidence>
<evidence type="ECO:0000259" key="7">
    <source>
        <dbReference type="Pfam" id="PF10035"/>
    </source>
</evidence>
<evidence type="ECO:0000256" key="3">
    <source>
        <dbReference type="ARBA" id="ARBA00022692"/>
    </source>
</evidence>
<dbReference type="PIRSF" id="PIRSF006483">
    <property type="entry name" value="Membrane_protein_YitT"/>
    <property type="match status" value="1"/>
</dbReference>
<dbReference type="RefSeq" id="WP_094369675.1">
    <property type="nucleotide sequence ID" value="NZ_NOJY02000054.1"/>
</dbReference>
<feature type="transmembrane region" description="Helical" evidence="6">
    <location>
        <begin position="13"/>
        <end position="34"/>
    </location>
</feature>
<feature type="transmembrane region" description="Helical" evidence="6">
    <location>
        <begin position="40"/>
        <end position="61"/>
    </location>
</feature>
<feature type="transmembrane region" description="Helical" evidence="6">
    <location>
        <begin position="151"/>
        <end position="172"/>
    </location>
</feature>
<dbReference type="EMBL" id="NOJY02000054">
    <property type="protein sequence ID" value="RDY25673.1"/>
    <property type="molecule type" value="Genomic_DNA"/>
</dbReference>
<evidence type="ECO:0000313" key="8">
    <source>
        <dbReference type="EMBL" id="RDY25673.1"/>
    </source>
</evidence>
<dbReference type="Proteomes" id="UP000215694">
    <property type="component" value="Unassembled WGS sequence"/>
</dbReference>
<feature type="transmembrane region" description="Helical" evidence="6">
    <location>
        <begin position="82"/>
        <end position="100"/>
    </location>
</feature>
<dbReference type="Pfam" id="PF02588">
    <property type="entry name" value="YitT_membrane"/>
    <property type="match status" value="1"/>
</dbReference>
<gene>
    <name evidence="8" type="ORF">CHL78_016975</name>
</gene>
<accession>A0A371IYW3</accession>
<proteinExistence type="predicted"/>
<dbReference type="InterPro" id="IPR019264">
    <property type="entry name" value="DUF2179"/>
</dbReference>
<dbReference type="GO" id="GO:0005886">
    <property type="term" value="C:plasma membrane"/>
    <property type="evidence" value="ECO:0007669"/>
    <property type="project" value="UniProtKB-SubCell"/>
</dbReference>
<dbReference type="PANTHER" id="PTHR33545:SF5">
    <property type="entry name" value="UPF0750 MEMBRANE PROTEIN YITT"/>
    <property type="match status" value="1"/>
</dbReference>
<name>A0A371IYW3_9FIRM</name>
<evidence type="ECO:0000256" key="1">
    <source>
        <dbReference type="ARBA" id="ARBA00004651"/>
    </source>
</evidence>
<dbReference type="CDD" id="cd16380">
    <property type="entry name" value="YitT_C"/>
    <property type="match status" value="1"/>
</dbReference>